<proteinExistence type="inferred from homology"/>
<evidence type="ECO:0000256" key="2">
    <source>
        <dbReference type="ARBA" id="ARBA00022670"/>
    </source>
</evidence>
<dbReference type="PANTHER" id="PTHR11010:SF38">
    <property type="entry name" value="LYSOSOMAL PRO-X CARBOXYPEPTIDASE"/>
    <property type="match status" value="1"/>
</dbReference>
<evidence type="ECO:0000256" key="1">
    <source>
        <dbReference type="ARBA" id="ARBA00011079"/>
    </source>
</evidence>
<dbReference type="GO" id="GO:0006508">
    <property type="term" value="P:proteolysis"/>
    <property type="evidence" value="ECO:0007669"/>
    <property type="project" value="UniProtKB-KW"/>
</dbReference>
<comment type="similarity">
    <text evidence="1">Belongs to the peptidase S28 family.</text>
</comment>
<keyword evidence="5" id="KW-0325">Glycoprotein</keyword>
<dbReference type="AlphaFoldDB" id="A0A8S9XUU5"/>
<dbReference type="GO" id="GO:0008239">
    <property type="term" value="F:dipeptidyl-peptidase activity"/>
    <property type="evidence" value="ECO:0007669"/>
    <property type="project" value="TreeGrafter"/>
</dbReference>
<evidence type="ECO:0000256" key="5">
    <source>
        <dbReference type="ARBA" id="ARBA00023180"/>
    </source>
</evidence>
<dbReference type="GO" id="GO:0070008">
    <property type="term" value="F:serine-type exopeptidase activity"/>
    <property type="evidence" value="ECO:0007669"/>
    <property type="project" value="InterPro"/>
</dbReference>
<reference evidence="6" key="1">
    <citation type="journal article" date="2021" name="Mol. Ecol. Resour.">
        <title>Apolygus lucorum genome provides insights into omnivorousness and mesophyll feeding.</title>
        <authorList>
            <person name="Liu Y."/>
            <person name="Liu H."/>
            <person name="Wang H."/>
            <person name="Huang T."/>
            <person name="Liu B."/>
            <person name="Yang B."/>
            <person name="Yin L."/>
            <person name="Li B."/>
            <person name="Zhang Y."/>
            <person name="Zhang S."/>
            <person name="Jiang F."/>
            <person name="Zhang X."/>
            <person name="Ren Y."/>
            <person name="Wang B."/>
            <person name="Wang S."/>
            <person name="Lu Y."/>
            <person name="Wu K."/>
            <person name="Fan W."/>
            <person name="Wang G."/>
        </authorList>
    </citation>
    <scope>NUCLEOTIDE SEQUENCE</scope>
    <source>
        <strain evidence="6">12Hb</strain>
    </source>
</reference>
<dbReference type="Proteomes" id="UP000466442">
    <property type="component" value="Unassembled WGS sequence"/>
</dbReference>
<protein>
    <recommendedName>
        <fullName evidence="8">Lysosomal Pro-X carboxypeptidase</fullName>
    </recommendedName>
</protein>
<dbReference type="Pfam" id="PF05577">
    <property type="entry name" value="Peptidase_S28"/>
    <property type="match status" value="2"/>
</dbReference>
<gene>
    <name evidence="6" type="ORF">GE061_012851</name>
</gene>
<dbReference type="InterPro" id="IPR029058">
    <property type="entry name" value="AB_hydrolase_fold"/>
</dbReference>
<keyword evidence="3" id="KW-0732">Signal</keyword>
<keyword evidence="2" id="KW-0645">Protease</keyword>
<sequence length="331" mass="36640">MDIACADYAQLLPPGRYRPAVLAKCRVDPKYSGYLSSLQALADYVDLIAHLKTVYTKTNNAPIPVIAFGGSYGGMLAAWIRMKYPGIITGSLAASAPIWQFTGMTPCEAFNKNTDDLKNYLSGAYVNAAMANYPYPANFLAELPGQPVKVMCEKLSTTSKDPKVILESIFEGISVYFNYTGSSECLQLEDANPQELGDLGWNYQSCTEMVMPMCDKGDTMFEASEWNIKEISDSCYETFKVRPVVDYARNLYGAKELAFTSNIIFSNGYLDPWSSGGVLHSVSKQTLVTGPMQGAAHHLDLRASNPLDPPSVKRARQMYKKIMNKWVQEIL</sequence>
<dbReference type="PANTHER" id="PTHR11010">
    <property type="entry name" value="PROTEASE S28 PRO-X CARBOXYPEPTIDASE-RELATED"/>
    <property type="match status" value="1"/>
</dbReference>
<evidence type="ECO:0008006" key="8">
    <source>
        <dbReference type="Google" id="ProtNLM"/>
    </source>
</evidence>
<organism evidence="6 7">
    <name type="scientific">Apolygus lucorum</name>
    <name type="common">Small green plant bug</name>
    <name type="synonym">Lygocoris lucorum</name>
    <dbReference type="NCBI Taxonomy" id="248454"/>
    <lineage>
        <taxon>Eukaryota</taxon>
        <taxon>Metazoa</taxon>
        <taxon>Ecdysozoa</taxon>
        <taxon>Arthropoda</taxon>
        <taxon>Hexapoda</taxon>
        <taxon>Insecta</taxon>
        <taxon>Pterygota</taxon>
        <taxon>Neoptera</taxon>
        <taxon>Paraneoptera</taxon>
        <taxon>Hemiptera</taxon>
        <taxon>Heteroptera</taxon>
        <taxon>Panheteroptera</taxon>
        <taxon>Cimicomorpha</taxon>
        <taxon>Miridae</taxon>
        <taxon>Mirini</taxon>
        <taxon>Apolygus</taxon>
    </lineage>
</organism>
<keyword evidence="7" id="KW-1185">Reference proteome</keyword>
<name>A0A8S9XUU5_APOLU</name>
<dbReference type="Gene3D" id="3.40.50.1820">
    <property type="entry name" value="alpha/beta hydrolase"/>
    <property type="match status" value="2"/>
</dbReference>
<evidence type="ECO:0000256" key="4">
    <source>
        <dbReference type="ARBA" id="ARBA00022801"/>
    </source>
</evidence>
<keyword evidence="4" id="KW-0378">Hydrolase</keyword>
<dbReference type="SUPFAM" id="SSF53474">
    <property type="entry name" value="alpha/beta-Hydrolases"/>
    <property type="match status" value="1"/>
</dbReference>
<evidence type="ECO:0000256" key="3">
    <source>
        <dbReference type="ARBA" id="ARBA00022729"/>
    </source>
</evidence>
<accession>A0A8S9XUU5</accession>
<dbReference type="InterPro" id="IPR008758">
    <property type="entry name" value="Peptidase_S28"/>
</dbReference>
<evidence type="ECO:0000313" key="7">
    <source>
        <dbReference type="Proteomes" id="UP000466442"/>
    </source>
</evidence>
<dbReference type="OrthoDB" id="2130629at2759"/>
<comment type="caution">
    <text evidence="6">The sequence shown here is derived from an EMBL/GenBank/DDBJ whole genome shotgun (WGS) entry which is preliminary data.</text>
</comment>
<dbReference type="EMBL" id="WIXP02000004">
    <property type="protein sequence ID" value="KAF6212329.1"/>
    <property type="molecule type" value="Genomic_DNA"/>
</dbReference>
<evidence type="ECO:0000313" key="6">
    <source>
        <dbReference type="EMBL" id="KAF6212329.1"/>
    </source>
</evidence>